<dbReference type="GO" id="GO:0006032">
    <property type="term" value="P:chitin catabolic process"/>
    <property type="evidence" value="ECO:0007669"/>
    <property type="project" value="InterPro"/>
</dbReference>
<evidence type="ECO:0000313" key="5">
    <source>
        <dbReference type="Proteomes" id="UP000248926"/>
    </source>
</evidence>
<proteinExistence type="predicted"/>
<dbReference type="SUPFAM" id="SSF53955">
    <property type="entry name" value="Lysozyme-like"/>
    <property type="match status" value="1"/>
</dbReference>
<comment type="caution">
    <text evidence="4">The sequence shown here is derived from an EMBL/GenBank/DDBJ whole genome shotgun (WGS) entry which is preliminary data.</text>
</comment>
<evidence type="ECO:0000259" key="1">
    <source>
        <dbReference type="Pfam" id="PF00182"/>
    </source>
</evidence>
<dbReference type="InterPro" id="IPR052354">
    <property type="entry name" value="Cell_Wall_Dynamics_Protein"/>
</dbReference>
<feature type="domain" description="Glycoside hydrolase family 19 catalytic" evidence="1">
    <location>
        <begin position="101"/>
        <end position="164"/>
    </location>
</feature>
<keyword evidence="5" id="KW-1185">Reference proteome</keyword>
<dbReference type="Pfam" id="PF01471">
    <property type="entry name" value="PG_binding_1"/>
    <property type="match status" value="1"/>
</dbReference>
<reference evidence="4 5" key="1">
    <citation type="journal article" date="2018" name="Genet. Mol. Biol.">
        <title>The genome sequence of Dyella jiangningensis FCAV SCS01 from a lignocellulose-decomposing microbial consortium metagenome reveals potential for biotechnological applications.</title>
        <authorList>
            <person name="Desiderato J.G."/>
            <person name="Alvarenga D.O."/>
            <person name="Constancio M.T.L."/>
            <person name="Alves L.M.C."/>
            <person name="Varani A.M."/>
        </authorList>
    </citation>
    <scope>NUCLEOTIDE SEQUENCE [LARGE SCALE GENOMIC DNA]</scope>
    <source>
        <strain evidence="4 5">FCAV SCS01</strain>
    </source>
</reference>
<dbReference type="InterPro" id="IPR036365">
    <property type="entry name" value="PGBD-like_sf"/>
</dbReference>
<dbReference type="InterPro" id="IPR002477">
    <property type="entry name" value="Peptidoglycan-bd-like"/>
</dbReference>
<dbReference type="InterPro" id="IPR023346">
    <property type="entry name" value="Lysozyme-like_dom_sf"/>
</dbReference>
<feature type="domain" description="X-Tfes XVIPCD" evidence="3">
    <location>
        <begin position="285"/>
        <end position="384"/>
    </location>
</feature>
<dbReference type="PANTHER" id="PTHR34408:SF1">
    <property type="entry name" value="GLYCOSYL HYDROLASE FAMILY 19 DOMAIN-CONTAINING PROTEIN HI_1415"/>
    <property type="match status" value="1"/>
</dbReference>
<dbReference type="PANTHER" id="PTHR34408">
    <property type="entry name" value="FAMILY PROTEIN, PUTATIVE-RELATED"/>
    <property type="match status" value="1"/>
</dbReference>
<dbReference type="Pfam" id="PF20410">
    <property type="entry name" value="X-Tfes_XVIPCD"/>
    <property type="match status" value="1"/>
</dbReference>
<evidence type="ECO:0000259" key="2">
    <source>
        <dbReference type="Pfam" id="PF01471"/>
    </source>
</evidence>
<dbReference type="Proteomes" id="UP000248926">
    <property type="component" value="Unassembled WGS sequence"/>
</dbReference>
<dbReference type="Gene3D" id="1.10.530.10">
    <property type="match status" value="1"/>
</dbReference>
<dbReference type="SUPFAM" id="SSF47090">
    <property type="entry name" value="PGBD-like"/>
    <property type="match status" value="1"/>
</dbReference>
<evidence type="ECO:0000259" key="3">
    <source>
        <dbReference type="Pfam" id="PF20410"/>
    </source>
</evidence>
<evidence type="ECO:0000313" key="4">
    <source>
        <dbReference type="EMBL" id="RAO75772.1"/>
    </source>
</evidence>
<dbReference type="Pfam" id="PF00182">
    <property type="entry name" value="Glyco_hydro_19"/>
    <property type="match status" value="1"/>
</dbReference>
<dbReference type="EMBL" id="NFZS01000004">
    <property type="protein sequence ID" value="RAO75772.1"/>
    <property type="molecule type" value="Genomic_DNA"/>
</dbReference>
<feature type="domain" description="Peptidoglycan binding-like" evidence="2">
    <location>
        <begin position="211"/>
        <end position="270"/>
    </location>
</feature>
<dbReference type="InterPro" id="IPR036366">
    <property type="entry name" value="PGBDSf"/>
</dbReference>
<dbReference type="OrthoDB" id="1491023at2"/>
<dbReference type="InterPro" id="IPR046519">
    <property type="entry name" value="X-Tfes_XVIPCD"/>
</dbReference>
<dbReference type="InterPro" id="IPR000726">
    <property type="entry name" value="Glyco_hydro_19_cat"/>
</dbReference>
<name>A0A328P4W0_9GAMM</name>
<dbReference type="GO" id="GO:0004568">
    <property type="term" value="F:chitinase activity"/>
    <property type="evidence" value="ECO:0007669"/>
    <property type="project" value="InterPro"/>
</dbReference>
<dbReference type="AlphaFoldDB" id="A0A328P4W0"/>
<sequence length="406" mass="44412">MSSKANADFLMEKATRAGIKNPKELANFMGQMQVESGGYTRVSENLGYSGQRLLDVFPGRNGLHDIDMANHIAVAGPEAVAEAIYGGHWGRRNLGNTEPSDGWKYRGRGYVQLTGRDNYARVGKELGLDLINHPELAEDRDIAARIAIHYWESRVVPHGNQKDVTGACHDINGGEKGLYERKQAATAWENKLSHGYEPGAPNASVRGHHTENTRYLQLLLNEQGYQDSHGKPLKVDGDMGPQTRHAVQAFQREQQLKADGIAGRLTLERLETVVQQARHEAPRLDQPGHSGHAMYGEAFDAVTLLDRQHQRASDERSSNLAAALAASARQRGLSHIDHVVLSDEGQRAYAVQGDLNSPFKRMAEVSTSEAIATSIAHSSGAWNQATPLSVTASTQPSRDQAPQQAL</sequence>
<dbReference type="RefSeq" id="WP_111984235.1">
    <property type="nucleotide sequence ID" value="NZ_NFZS01000004.1"/>
</dbReference>
<accession>A0A328P4W0</accession>
<dbReference type="GO" id="GO:0016998">
    <property type="term" value="P:cell wall macromolecule catabolic process"/>
    <property type="evidence" value="ECO:0007669"/>
    <property type="project" value="InterPro"/>
</dbReference>
<dbReference type="Gene3D" id="1.10.101.10">
    <property type="entry name" value="PGBD-like superfamily/PGBD"/>
    <property type="match status" value="1"/>
</dbReference>
<protein>
    <submittedName>
        <fullName evidence="4">Uncharacterized protein</fullName>
    </submittedName>
</protein>
<organism evidence="4 5">
    <name type="scientific">Dyella jiangningensis</name>
    <dbReference type="NCBI Taxonomy" id="1379159"/>
    <lineage>
        <taxon>Bacteria</taxon>
        <taxon>Pseudomonadati</taxon>
        <taxon>Pseudomonadota</taxon>
        <taxon>Gammaproteobacteria</taxon>
        <taxon>Lysobacterales</taxon>
        <taxon>Rhodanobacteraceae</taxon>
        <taxon>Dyella</taxon>
    </lineage>
</organism>
<gene>
    <name evidence="4" type="ORF">CA260_17185</name>
</gene>